<dbReference type="InterPro" id="IPR028082">
    <property type="entry name" value="Peripla_BP_I"/>
</dbReference>
<dbReference type="SMART" id="SM00354">
    <property type="entry name" value="HTH_LACI"/>
    <property type="match status" value="1"/>
</dbReference>
<dbReference type="GO" id="GO:0003700">
    <property type="term" value="F:DNA-binding transcription factor activity"/>
    <property type="evidence" value="ECO:0007669"/>
    <property type="project" value="TreeGrafter"/>
</dbReference>
<dbReference type="SUPFAM" id="SSF53822">
    <property type="entry name" value="Periplasmic binding protein-like I"/>
    <property type="match status" value="1"/>
</dbReference>
<dbReference type="CDD" id="cd06278">
    <property type="entry name" value="PBP1_LacI-like"/>
    <property type="match status" value="1"/>
</dbReference>
<name>A0A1M7BT06_9HYPH</name>
<proteinExistence type="predicted"/>
<evidence type="ECO:0000256" key="3">
    <source>
        <dbReference type="ARBA" id="ARBA00023125"/>
    </source>
</evidence>
<gene>
    <name evidence="6" type="ORF">SAMN05444272_0960</name>
</gene>
<evidence type="ECO:0000259" key="5">
    <source>
        <dbReference type="PROSITE" id="PS50932"/>
    </source>
</evidence>
<dbReference type="InterPro" id="IPR010982">
    <property type="entry name" value="Lambda_DNA-bd_dom_sf"/>
</dbReference>
<protein>
    <submittedName>
        <fullName evidence="6">Transcriptional regulator, LacI family</fullName>
    </submittedName>
</protein>
<dbReference type="InterPro" id="IPR046335">
    <property type="entry name" value="LacI/GalR-like_sensor"/>
</dbReference>
<dbReference type="Pfam" id="PF00356">
    <property type="entry name" value="LacI"/>
    <property type="match status" value="1"/>
</dbReference>
<dbReference type="Gene3D" id="1.10.260.40">
    <property type="entry name" value="lambda repressor-like DNA-binding domains"/>
    <property type="match status" value="1"/>
</dbReference>
<evidence type="ECO:0000256" key="2">
    <source>
        <dbReference type="ARBA" id="ARBA00023015"/>
    </source>
</evidence>
<keyword evidence="2" id="KW-0805">Transcription regulation</keyword>
<dbReference type="SUPFAM" id="SSF47413">
    <property type="entry name" value="lambda repressor-like DNA-binding domains"/>
    <property type="match status" value="1"/>
</dbReference>
<dbReference type="OrthoDB" id="8433438at2"/>
<dbReference type="GO" id="GO:0000976">
    <property type="term" value="F:transcription cis-regulatory region binding"/>
    <property type="evidence" value="ECO:0007669"/>
    <property type="project" value="TreeGrafter"/>
</dbReference>
<dbReference type="STRING" id="735517.SAMN05444272_0960"/>
<keyword evidence="4" id="KW-0804">Transcription</keyword>
<sequence length="334" mass="36999">MSDTKPPKRKANSIDVAILAGVSRSAVSRTFTDGASVSEETRNKVMRAAEQLGYRVNALARSLHKRSELVGLVTADMHNPFRAEQIDWLSKLLGELGFKPILLRGERQTDVSDMIGSLLEYRVAGVIITSDTPPQEICEECQRYGVPLVTINKQDTGAPLDRVICDFEAGGRIAFEHLHAVGCRKMGLVLPEQPSYTIAGRADAFRRLCEKEGLELTEVRHGGQDYTSGLGAADLVGAQKHRIEGLFCVADYFALGILDGLRRKHGVLFPQDMRLIGFDDIPEAGWDGYAMTTIRQSRETLARLAIDLLCRRIDSPELDHQELICPLELVVRET</sequence>
<accession>A0A1M7BT06</accession>
<keyword evidence="7" id="KW-1185">Reference proteome</keyword>
<keyword evidence="1" id="KW-0678">Repressor</keyword>
<dbReference type="PANTHER" id="PTHR30146:SF95">
    <property type="entry name" value="RIBOSE OPERON REPRESSOR"/>
    <property type="match status" value="1"/>
</dbReference>
<dbReference type="Gene3D" id="3.40.50.2300">
    <property type="match status" value="2"/>
</dbReference>
<feature type="domain" description="HTH lacI-type" evidence="5">
    <location>
        <begin position="11"/>
        <end position="65"/>
    </location>
</feature>
<organism evidence="6 7">
    <name type="scientific">Roseibium suaedae</name>
    <dbReference type="NCBI Taxonomy" id="735517"/>
    <lineage>
        <taxon>Bacteria</taxon>
        <taxon>Pseudomonadati</taxon>
        <taxon>Pseudomonadota</taxon>
        <taxon>Alphaproteobacteria</taxon>
        <taxon>Hyphomicrobiales</taxon>
        <taxon>Stappiaceae</taxon>
        <taxon>Roseibium</taxon>
    </lineage>
</organism>
<evidence type="ECO:0000256" key="4">
    <source>
        <dbReference type="ARBA" id="ARBA00023163"/>
    </source>
</evidence>
<dbReference type="RefSeq" id="WP_073009472.1">
    <property type="nucleotide sequence ID" value="NZ_FRBW01000001.1"/>
</dbReference>
<dbReference type="AlphaFoldDB" id="A0A1M7BT06"/>
<evidence type="ECO:0000313" key="6">
    <source>
        <dbReference type="EMBL" id="SHL58168.1"/>
    </source>
</evidence>
<dbReference type="InterPro" id="IPR000843">
    <property type="entry name" value="HTH_LacI"/>
</dbReference>
<dbReference type="Pfam" id="PF13377">
    <property type="entry name" value="Peripla_BP_3"/>
    <property type="match status" value="1"/>
</dbReference>
<evidence type="ECO:0000313" key="7">
    <source>
        <dbReference type="Proteomes" id="UP000186002"/>
    </source>
</evidence>
<dbReference type="PANTHER" id="PTHR30146">
    <property type="entry name" value="LACI-RELATED TRANSCRIPTIONAL REPRESSOR"/>
    <property type="match status" value="1"/>
</dbReference>
<dbReference type="EMBL" id="FRBW01000001">
    <property type="protein sequence ID" value="SHL58168.1"/>
    <property type="molecule type" value="Genomic_DNA"/>
</dbReference>
<dbReference type="CDD" id="cd01392">
    <property type="entry name" value="HTH_LacI"/>
    <property type="match status" value="1"/>
</dbReference>
<dbReference type="Proteomes" id="UP000186002">
    <property type="component" value="Unassembled WGS sequence"/>
</dbReference>
<reference evidence="6 7" key="1">
    <citation type="submission" date="2016-11" db="EMBL/GenBank/DDBJ databases">
        <authorList>
            <person name="Jaros S."/>
            <person name="Januszkiewicz K."/>
            <person name="Wedrychowicz H."/>
        </authorList>
    </citation>
    <scope>NUCLEOTIDE SEQUENCE [LARGE SCALE GENOMIC DNA]</scope>
    <source>
        <strain evidence="6 7">DSM 22153</strain>
    </source>
</reference>
<evidence type="ECO:0000256" key="1">
    <source>
        <dbReference type="ARBA" id="ARBA00022491"/>
    </source>
</evidence>
<dbReference type="PROSITE" id="PS50932">
    <property type="entry name" value="HTH_LACI_2"/>
    <property type="match status" value="1"/>
</dbReference>
<keyword evidence="3" id="KW-0238">DNA-binding</keyword>